<dbReference type="GO" id="GO:0034454">
    <property type="term" value="P:microtubule anchoring at centrosome"/>
    <property type="evidence" value="ECO:0007669"/>
    <property type="project" value="TreeGrafter"/>
</dbReference>
<feature type="compositionally biased region" description="Basic and acidic residues" evidence="5">
    <location>
        <begin position="682"/>
        <end position="698"/>
    </location>
</feature>
<evidence type="ECO:0000313" key="6">
    <source>
        <dbReference type="EMBL" id="KAJ6436730.1"/>
    </source>
</evidence>
<evidence type="ECO:0000256" key="3">
    <source>
        <dbReference type="ARBA" id="ARBA00022553"/>
    </source>
</evidence>
<evidence type="ECO:0000256" key="5">
    <source>
        <dbReference type="SAM" id="MobiDB-lite"/>
    </source>
</evidence>
<dbReference type="SUPFAM" id="SSF90257">
    <property type="entry name" value="Myosin rod fragments"/>
    <property type="match status" value="1"/>
</dbReference>
<organism evidence="6 7">
    <name type="scientific">Purpureocillium lavendulum</name>
    <dbReference type="NCBI Taxonomy" id="1247861"/>
    <lineage>
        <taxon>Eukaryota</taxon>
        <taxon>Fungi</taxon>
        <taxon>Dikarya</taxon>
        <taxon>Ascomycota</taxon>
        <taxon>Pezizomycotina</taxon>
        <taxon>Sordariomycetes</taxon>
        <taxon>Hypocreomycetidae</taxon>
        <taxon>Hypocreales</taxon>
        <taxon>Ophiocordycipitaceae</taxon>
        <taxon>Purpureocillium</taxon>
    </lineage>
</organism>
<keyword evidence="4" id="KW-0206">Cytoskeleton</keyword>
<protein>
    <submittedName>
        <fullName evidence="6">Transposase-like protein</fullName>
    </submittedName>
</protein>
<keyword evidence="3" id="KW-0597">Phosphoprotein</keyword>
<dbReference type="Pfam" id="PF12520">
    <property type="entry name" value="DUF3723"/>
    <property type="match status" value="1"/>
</dbReference>
<accession>A0AB34FCX2</accession>
<comment type="caution">
    <text evidence="6">The sequence shown here is derived from an EMBL/GenBank/DDBJ whole genome shotgun (WGS) entry which is preliminary data.</text>
</comment>
<dbReference type="Proteomes" id="UP001163105">
    <property type="component" value="Unassembled WGS sequence"/>
</dbReference>
<dbReference type="AlphaFoldDB" id="A0AB34FCX2"/>
<gene>
    <name evidence="6" type="ORF">O9K51_10694</name>
</gene>
<dbReference type="PANTHER" id="PTHR18905:SF13">
    <property type="entry name" value="NON-CENTROSOMAL MICROTUBULE ARRAY"/>
    <property type="match status" value="1"/>
</dbReference>
<reference evidence="6" key="1">
    <citation type="submission" date="2023-01" db="EMBL/GenBank/DDBJ databases">
        <title>The growth and conidiation of Purpureocillium lavendulum are regulated by nitrogen source and histone H3K14 acetylation.</title>
        <authorList>
            <person name="Tang P."/>
            <person name="Han J."/>
            <person name="Zhang C."/>
            <person name="Tang P."/>
            <person name="Qi F."/>
            <person name="Zhang K."/>
            <person name="Liang L."/>
        </authorList>
    </citation>
    <scope>NUCLEOTIDE SEQUENCE</scope>
    <source>
        <strain evidence="6">YMF1.00683</strain>
    </source>
</reference>
<evidence type="ECO:0000256" key="2">
    <source>
        <dbReference type="ARBA" id="ARBA00022490"/>
    </source>
</evidence>
<feature type="region of interest" description="Disordered" evidence="5">
    <location>
        <begin position="596"/>
        <end position="629"/>
    </location>
</feature>
<keyword evidence="7" id="KW-1185">Reference proteome</keyword>
<sequence>MASASRKRDREIRISKDKHFIALACVPLDALSFPYSRDLDTENVERLRNEFRGNCFSEKEEHHIPAIISMEDYDKGTLLLRDSEKPLWDPPTGMKLRCLHGKHRVKAAEGLRSKPDRWLVAMYNATIEEIAQTDLMDGYDNSHKPCDDGKYYYNIKYHQRRNDIVLAQWWRARLKTSDGDAMHQLAACHGSYDNQLDSLHVIDALYAGFRFGSLKRLWRQRCPDELRDNALGQVRQFFYETVFGGDTSAMKRFDTLSLKHLEFTAPGACKEDNRKLSGKFSTGEVFSGFNEQQRRQYFNKICEATRRMQVPSLKYFFRNLTYFETLRNCMMRLLVPPGKSETEYYESKKRRSWNEEDKATRSLFANAFVHRGGQCLVQIDDYTLVRVHVEDRDKAFDIAYRQLWLFAIRNQGELPPCPIRKTVGPTGDPANKVVLYEFALLAQKLGFMNATIRALLDPLHHPDRAVVKHMLESTRKGYRYHDIEKAISVCLDQVNSAVPAPVDIETDECALEDKQKVKLFGRPLIEHAKADRRLLYLHKVHETSEHHSTEFISSYFVARSQYFSWFGDSLGLELNITDDLPRVALRDSIASPIASERLRRPAEEDDQRAEPQPVDASTIPDDADIFADSDDDDYLAENVRVNQPQSDSELKLKNKALGEENDALRAKNGALEEEINELRDKNSALEEEKSELREKNGALEEDDDALRRERGALREEDNKLRNKNTALEEENDALRRELGALKEQKSELQEKNGALEEEINELREKNSALEEENNALRRELGALEEENNELEQTTTRLEVMIEGLEDDLERLTPGGLLPELPDIPDGHSPSTRKDSIKIVFWKLGSGNDQYLPLGPGFQTKGEAELFAAHLQRGRNRLYILDGDETPCELVAPENLRAEMLPQSLDIFVVPDNEPVSNMPSAQRHSAATMHDLMAKRARRQRRRFAAEARIFARNQKPTKWGNLVEPSASDGSGRVEINSKKTQRRRDEEKVRGRLKKQKTGHLGPGGKKQNTDHPGPGPFSEEEEEL</sequence>
<dbReference type="GO" id="GO:0005815">
    <property type="term" value="C:microtubule organizing center"/>
    <property type="evidence" value="ECO:0007669"/>
    <property type="project" value="UniProtKB-ARBA"/>
</dbReference>
<keyword evidence="2" id="KW-0963">Cytoplasm</keyword>
<dbReference type="EMBL" id="JAQHRD010000017">
    <property type="protein sequence ID" value="KAJ6436730.1"/>
    <property type="molecule type" value="Genomic_DNA"/>
</dbReference>
<dbReference type="InterPro" id="IPR022198">
    <property type="entry name" value="DUF3723"/>
</dbReference>
<evidence type="ECO:0000256" key="4">
    <source>
        <dbReference type="ARBA" id="ARBA00023212"/>
    </source>
</evidence>
<proteinExistence type="predicted"/>
<comment type="subcellular location">
    <subcellularLocation>
        <location evidence="1">Cytoplasm</location>
        <location evidence="1">Cytoskeleton</location>
        <location evidence="1">Microtubule organizing center</location>
        <location evidence="1">Centrosome</location>
    </subcellularLocation>
</comment>
<feature type="region of interest" description="Disordered" evidence="5">
    <location>
        <begin position="682"/>
        <end position="710"/>
    </location>
</feature>
<dbReference type="Gene3D" id="1.10.287.1490">
    <property type="match status" value="1"/>
</dbReference>
<evidence type="ECO:0000313" key="7">
    <source>
        <dbReference type="Proteomes" id="UP001163105"/>
    </source>
</evidence>
<name>A0AB34FCX2_9HYPO</name>
<feature type="region of interest" description="Disordered" evidence="5">
    <location>
        <begin position="959"/>
        <end position="1027"/>
    </location>
</feature>
<evidence type="ECO:0000256" key="1">
    <source>
        <dbReference type="ARBA" id="ARBA00004300"/>
    </source>
</evidence>
<dbReference type="PANTHER" id="PTHR18905">
    <property type="entry name" value="NINEIN"/>
    <property type="match status" value="1"/>
</dbReference>